<name>A0AAV7LG23_PLEWA</name>
<evidence type="ECO:0000256" key="1">
    <source>
        <dbReference type="SAM" id="MobiDB-lite"/>
    </source>
</evidence>
<protein>
    <submittedName>
        <fullName evidence="2">Uncharacterized protein</fullName>
    </submittedName>
</protein>
<evidence type="ECO:0000313" key="2">
    <source>
        <dbReference type="EMBL" id="KAJ1090591.1"/>
    </source>
</evidence>
<proteinExistence type="predicted"/>
<dbReference type="EMBL" id="JANPWB010000015">
    <property type="protein sequence ID" value="KAJ1090591.1"/>
    <property type="molecule type" value="Genomic_DNA"/>
</dbReference>
<dbReference type="AlphaFoldDB" id="A0AAV7LG23"/>
<comment type="caution">
    <text evidence="2">The sequence shown here is derived from an EMBL/GenBank/DDBJ whole genome shotgun (WGS) entry which is preliminary data.</text>
</comment>
<sequence length="127" mass="14245">MANFISREFEAQQARERQKGIQKEDVKDRKSVISGERKTGRGTRENPDEAAFSSVTPALDSASSGLQKHLSPAHICLECKPSLVAYWGPYPSVPPSIPLKKTVTPQRYITTDEDRIWAEYSTPEKPQ</sequence>
<keyword evidence="3" id="KW-1185">Reference proteome</keyword>
<reference evidence="2" key="1">
    <citation type="journal article" date="2022" name="bioRxiv">
        <title>Sequencing and chromosome-scale assembly of the giantPleurodeles waltlgenome.</title>
        <authorList>
            <person name="Brown T."/>
            <person name="Elewa A."/>
            <person name="Iarovenko S."/>
            <person name="Subramanian E."/>
            <person name="Araus A.J."/>
            <person name="Petzold A."/>
            <person name="Susuki M."/>
            <person name="Suzuki K.-i.T."/>
            <person name="Hayashi T."/>
            <person name="Toyoda A."/>
            <person name="Oliveira C."/>
            <person name="Osipova E."/>
            <person name="Leigh N.D."/>
            <person name="Simon A."/>
            <person name="Yun M.H."/>
        </authorList>
    </citation>
    <scope>NUCLEOTIDE SEQUENCE</scope>
    <source>
        <strain evidence="2">20211129_DDA</strain>
        <tissue evidence="2">Liver</tissue>
    </source>
</reference>
<accession>A0AAV7LG23</accession>
<gene>
    <name evidence="2" type="ORF">NDU88_003721</name>
</gene>
<feature type="region of interest" description="Disordered" evidence="1">
    <location>
        <begin position="1"/>
        <end position="64"/>
    </location>
</feature>
<organism evidence="2 3">
    <name type="scientific">Pleurodeles waltl</name>
    <name type="common">Iberian ribbed newt</name>
    <dbReference type="NCBI Taxonomy" id="8319"/>
    <lineage>
        <taxon>Eukaryota</taxon>
        <taxon>Metazoa</taxon>
        <taxon>Chordata</taxon>
        <taxon>Craniata</taxon>
        <taxon>Vertebrata</taxon>
        <taxon>Euteleostomi</taxon>
        <taxon>Amphibia</taxon>
        <taxon>Batrachia</taxon>
        <taxon>Caudata</taxon>
        <taxon>Salamandroidea</taxon>
        <taxon>Salamandridae</taxon>
        <taxon>Pleurodelinae</taxon>
        <taxon>Pleurodeles</taxon>
    </lineage>
</organism>
<evidence type="ECO:0000313" key="3">
    <source>
        <dbReference type="Proteomes" id="UP001066276"/>
    </source>
</evidence>
<feature type="compositionally biased region" description="Basic and acidic residues" evidence="1">
    <location>
        <begin position="7"/>
        <end position="47"/>
    </location>
</feature>
<dbReference type="Proteomes" id="UP001066276">
    <property type="component" value="Chromosome 11"/>
</dbReference>
<feature type="compositionally biased region" description="Polar residues" evidence="1">
    <location>
        <begin position="53"/>
        <end position="64"/>
    </location>
</feature>